<feature type="region of interest" description="Disordered" evidence="5">
    <location>
        <begin position="1"/>
        <end position="49"/>
    </location>
</feature>
<dbReference type="Gene3D" id="1.20.1270.220">
    <property type="match status" value="1"/>
</dbReference>
<protein>
    <recommendedName>
        <fullName evidence="10">Bromo domain-containing protein</fullName>
    </recommendedName>
</protein>
<dbReference type="Proteomes" id="UP000324800">
    <property type="component" value="Unassembled WGS sequence"/>
</dbReference>
<accession>A0A5J4WXM3</accession>
<gene>
    <name evidence="8" type="ORF">EZS28_004642</name>
</gene>
<evidence type="ECO:0000259" key="6">
    <source>
        <dbReference type="PROSITE" id="PS50014"/>
    </source>
</evidence>
<dbReference type="PROSITE" id="PS51525">
    <property type="entry name" value="NET"/>
    <property type="match status" value="1"/>
</dbReference>
<evidence type="ECO:0000256" key="2">
    <source>
        <dbReference type="ARBA" id="ARBA00023117"/>
    </source>
</evidence>
<feature type="region of interest" description="Disordered" evidence="5">
    <location>
        <begin position="230"/>
        <end position="265"/>
    </location>
</feature>
<dbReference type="SUPFAM" id="SSF47370">
    <property type="entry name" value="Bromodomain"/>
    <property type="match status" value="1"/>
</dbReference>
<evidence type="ECO:0000313" key="8">
    <source>
        <dbReference type="EMBL" id="KAA6399837.1"/>
    </source>
</evidence>
<dbReference type="OrthoDB" id="21449at2759"/>
<reference evidence="8 9" key="1">
    <citation type="submission" date="2019-03" db="EMBL/GenBank/DDBJ databases">
        <title>Single cell metagenomics reveals metabolic interactions within the superorganism composed of flagellate Streblomastix strix and complex community of Bacteroidetes bacteria on its surface.</title>
        <authorList>
            <person name="Treitli S.C."/>
            <person name="Kolisko M."/>
            <person name="Husnik F."/>
            <person name="Keeling P."/>
            <person name="Hampl V."/>
        </authorList>
    </citation>
    <scope>NUCLEOTIDE SEQUENCE [LARGE SCALE GENOMIC DNA]</scope>
    <source>
        <strain evidence="8">ST1C</strain>
    </source>
</reference>
<keyword evidence="2 4" id="KW-0103">Bromodomain</keyword>
<dbReference type="PANTHER" id="PTHR45926">
    <property type="entry name" value="OSJNBA0053K19.4 PROTEIN"/>
    <property type="match status" value="1"/>
</dbReference>
<evidence type="ECO:0008006" key="10">
    <source>
        <dbReference type="Google" id="ProtNLM"/>
    </source>
</evidence>
<sequence>MADTGAYDKLMDVLGSMENSKPNKGGTDSSDDNNESPTRQVGSSNSGQFNRRTVDALNYLRKCIIDLMQHKAGGPFSSPVDPIQLNIPDYFTIVKRPIDLGTIKDRIPTFTTPKKTKNPQILRPSDIVAQSVKQPMFRSASEVLDAVHLVWDNCYLYNKKDTLVTIMANDLQKIFAEKLEHVVEKGWWTNEEVEEAKISEARHLLAASKINPGQQMQLQQQQQQQQQQLLDGQQGLYQQQASQQSHHNQTLQSEPLVKRKPRPASVAASKAIEGVVLEKGGPVVNPRTGKAAKIRKSPQTSQEGYIIDRQMQLQMAQQKGMNVLPLIYQDTKKAKKRPRNPKKKKQKVDSRYDQQYLYPQQQLQQQQQPYDPTNQIEYYPVMNKTPRQITRGRQNIRTPNGLMYQQQYQIPEPISSINQMDPRMGNLSMNNMNYITPSQNKQMYPQDDDDDLEDDLDDENDDQQQQQDLGVLEIAQADDDVPLTKEENAFVTAHFEEIGEEEMDKIVQFLKKTVSGFENRLTGEELELDLDEFDAKTQRRLFRFMLDKQNNKRPRLSD</sequence>
<feature type="compositionally biased region" description="Basic residues" evidence="5">
    <location>
        <begin position="333"/>
        <end position="346"/>
    </location>
</feature>
<dbReference type="InterPro" id="IPR036427">
    <property type="entry name" value="Bromodomain-like_sf"/>
</dbReference>
<feature type="region of interest" description="Disordered" evidence="5">
    <location>
        <begin position="280"/>
        <end position="303"/>
    </location>
</feature>
<feature type="compositionally biased region" description="Polar residues" evidence="5">
    <location>
        <begin position="434"/>
        <end position="443"/>
    </location>
</feature>
<dbReference type="Gene3D" id="1.20.920.10">
    <property type="entry name" value="Bromodomain-like"/>
    <property type="match status" value="1"/>
</dbReference>
<dbReference type="PRINTS" id="PR00503">
    <property type="entry name" value="BROMODOMAIN"/>
</dbReference>
<dbReference type="InterPro" id="IPR027353">
    <property type="entry name" value="NET_dom"/>
</dbReference>
<evidence type="ECO:0000256" key="3">
    <source>
        <dbReference type="ARBA" id="ARBA00023163"/>
    </source>
</evidence>
<evidence type="ECO:0000259" key="7">
    <source>
        <dbReference type="PROSITE" id="PS51525"/>
    </source>
</evidence>
<feature type="compositionally biased region" description="Acidic residues" evidence="5">
    <location>
        <begin position="446"/>
        <end position="462"/>
    </location>
</feature>
<evidence type="ECO:0000256" key="1">
    <source>
        <dbReference type="ARBA" id="ARBA00023015"/>
    </source>
</evidence>
<dbReference type="Pfam" id="PF17035">
    <property type="entry name" value="BET"/>
    <property type="match status" value="1"/>
</dbReference>
<feature type="region of interest" description="Disordered" evidence="5">
    <location>
        <begin position="329"/>
        <end position="352"/>
    </location>
</feature>
<evidence type="ECO:0000256" key="5">
    <source>
        <dbReference type="SAM" id="MobiDB-lite"/>
    </source>
</evidence>
<evidence type="ECO:0000256" key="4">
    <source>
        <dbReference type="PROSITE-ProRule" id="PRU00035"/>
    </source>
</evidence>
<dbReference type="InterPro" id="IPR038336">
    <property type="entry name" value="NET_sf"/>
</dbReference>
<dbReference type="SMART" id="SM00297">
    <property type="entry name" value="BROMO"/>
    <property type="match status" value="1"/>
</dbReference>
<feature type="domain" description="NET" evidence="7">
    <location>
        <begin position="473"/>
        <end position="556"/>
    </location>
</feature>
<comment type="caution">
    <text evidence="8">The sequence shown here is derived from an EMBL/GenBank/DDBJ whole genome shotgun (WGS) entry which is preliminary data.</text>
</comment>
<dbReference type="AlphaFoldDB" id="A0A5J4WXM3"/>
<feature type="compositionally biased region" description="Polar residues" evidence="5">
    <location>
        <begin position="17"/>
        <end position="28"/>
    </location>
</feature>
<feature type="compositionally biased region" description="Low complexity" evidence="5">
    <location>
        <begin position="230"/>
        <end position="244"/>
    </location>
</feature>
<organism evidence="8 9">
    <name type="scientific">Streblomastix strix</name>
    <dbReference type="NCBI Taxonomy" id="222440"/>
    <lineage>
        <taxon>Eukaryota</taxon>
        <taxon>Metamonada</taxon>
        <taxon>Preaxostyla</taxon>
        <taxon>Oxymonadida</taxon>
        <taxon>Streblomastigidae</taxon>
        <taxon>Streblomastix</taxon>
    </lineage>
</organism>
<feature type="compositionally biased region" description="Polar residues" evidence="5">
    <location>
        <begin position="35"/>
        <end position="49"/>
    </location>
</feature>
<feature type="domain" description="Bromo" evidence="6">
    <location>
        <begin position="68"/>
        <end position="165"/>
    </location>
</feature>
<name>A0A5J4WXM3_9EUKA</name>
<dbReference type="InterPro" id="IPR001487">
    <property type="entry name" value="Bromodomain"/>
</dbReference>
<evidence type="ECO:0000313" key="9">
    <source>
        <dbReference type="Proteomes" id="UP000324800"/>
    </source>
</evidence>
<dbReference type="Pfam" id="PF00439">
    <property type="entry name" value="Bromodomain"/>
    <property type="match status" value="1"/>
</dbReference>
<feature type="region of interest" description="Disordered" evidence="5">
    <location>
        <begin position="434"/>
        <end position="464"/>
    </location>
</feature>
<dbReference type="EMBL" id="SNRW01000671">
    <property type="protein sequence ID" value="KAA6399837.1"/>
    <property type="molecule type" value="Genomic_DNA"/>
</dbReference>
<keyword evidence="3" id="KW-0804">Transcription</keyword>
<dbReference type="PROSITE" id="PS50014">
    <property type="entry name" value="BROMODOMAIN_2"/>
    <property type="match status" value="1"/>
</dbReference>
<proteinExistence type="predicted"/>
<keyword evidence="1" id="KW-0805">Transcription regulation</keyword>